<keyword evidence="6 9" id="KW-0418">Kinase</keyword>
<dbReference type="Pfam" id="PF08544">
    <property type="entry name" value="GHMP_kinases_C"/>
    <property type="match status" value="1"/>
</dbReference>
<dbReference type="Gene3D" id="3.30.70.890">
    <property type="entry name" value="GHMP kinase, C-terminal domain"/>
    <property type="match status" value="1"/>
</dbReference>
<gene>
    <name evidence="9" type="primary">ispE</name>
    <name evidence="12" type="ORF">MOZ60_01440</name>
</gene>
<proteinExistence type="inferred from homology"/>
<evidence type="ECO:0000256" key="6">
    <source>
        <dbReference type="ARBA" id="ARBA00022777"/>
    </source>
</evidence>
<dbReference type="RefSeq" id="WP_108774566.1">
    <property type="nucleotide sequence ID" value="NZ_JALBUR010000002.1"/>
</dbReference>
<evidence type="ECO:0000256" key="7">
    <source>
        <dbReference type="ARBA" id="ARBA00022840"/>
    </source>
</evidence>
<evidence type="ECO:0000256" key="4">
    <source>
        <dbReference type="ARBA" id="ARBA00022679"/>
    </source>
</evidence>
<comment type="similarity">
    <text evidence="1 9">Belongs to the GHMP kinase family. IspE subfamily.</text>
</comment>
<evidence type="ECO:0000256" key="5">
    <source>
        <dbReference type="ARBA" id="ARBA00022741"/>
    </source>
</evidence>
<dbReference type="GO" id="GO:0005524">
    <property type="term" value="F:ATP binding"/>
    <property type="evidence" value="ECO:0007669"/>
    <property type="project" value="UniProtKB-UniRule"/>
</dbReference>
<evidence type="ECO:0000256" key="9">
    <source>
        <dbReference type="HAMAP-Rule" id="MF_00061"/>
    </source>
</evidence>
<feature type="active site" evidence="9">
    <location>
        <position position="8"/>
    </location>
</feature>
<dbReference type="PANTHER" id="PTHR43527">
    <property type="entry name" value="4-DIPHOSPHOCYTIDYL-2-C-METHYL-D-ERYTHRITOL KINASE, CHLOROPLASTIC"/>
    <property type="match status" value="1"/>
</dbReference>
<feature type="binding site" evidence="9">
    <location>
        <begin position="90"/>
        <end position="100"/>
    </location>
    <ligand>
        <name>ATP</name>
        <dbReference type="ChEBI" id="CHEBI:30616"/>
    </ligand>
</feature>
<comment type="catalytic activity">
    <reaction evidence="9">
        <text>4-CDP-2-C-methyl-D-erythritol + ATP = 4-CDP-2-C-methyl-D-erythritol 2-phosphate + ADP + H(+)</text>
        <dbReference type="Rhea" id="RHEA:18437"/>
        <dbReference type="ChEBI" id="CHEBI:15378"/>
        <dbReference type="ChEBI" id="CHEBI:30616"/>
        <dbReference type="ChEBI" id="CHEBI:57823"/>
        <dbReference type="ChEBI" id="CHEBI:57919"/>
        <dbReference type="ChEBI" id="CHEBI:456216"/>
        <dbReference type="EC" id="2.7.1.148"/>
    </reaction>
</comment>
<sequence length="280" mass="31345">MRERAYAKINLCLNIKDTRADGYHDLEMIMVPIDFYDVLEMDIAPETTLSNNRSFLPVNEKNTVIKAIRVMRDRYGFTENFACTLNKHIPTRAGLAGGSADAAAAIRMMNRMLNLQMSRDDMIEVGKEVGADVPFCLLNQPAFVRGIGEILQPFVCHPDFEILLVKPKRGVSTKEAFALSDKTDPIHPDCMAMCRALIENDYQGVISSLGNSLEDAAVQLVPEIRSVKEALHALGFDGVLMSGSGSTVFGITRDHDLLEKASQLLYERKYFVRRTRILTR</sequence>
<evidence type="ECO:0000256" key="3">
    <source>
        <dbReference type="ARBA" id="ARBA00017473"/>
    </source>
</evidence>
<keyword evidence="5 9" id="KW-0547">Nucleotide-binding</keyword>
<dbReference type="Pfam" id="PF00288">
    <property type="entry name" value="GHMP_kinases_N"/>
    <property type="match status" value="1"/>
</dbReference>
<evidence type="ECO:0000259" key="10">
    <source>
        <dbReference type="Pfam" id="PF00288"/>
    </source>
</evidence>
<dbReference type="NCBIfam" id="TIGR00154">
    <property type="entry name" value="ispE"/>
    <property type="match status" value="1"/>
</dbReference>
<dbReference type="HAMAP" id="MF_00061">
    <property type="entry name" value="IspE"/>
    <property type="match status" value="1"/>
</dbReference>
<keyword evidence="13" id="KW-1185">Reference proteome</keyword>
<dbReference type="PIRSF" id="PIRSF010376">
    <property type="entry name" value="IspE"/>
    <property type="match status" value="1"/>
</dbReference>
<protein>
    <recommendedName>
        <fullName evidence="3 9">4-diphosphocytidyl-2-C-methyl-D-erythritol kinase</fullName>
        <shortName evidence="9">CMK</shortName>
        <ecNumber evidence="2 9">2.7.1.148</ecNumber>
    </recommendedName>
    <alternativeName>
        <fullName evidence="8 9">4-(cytidine-5'-diphospho)-2-C-methyl-D-erythritol kinase</fullName>
    </alternativeName>
</protein>
<keyword evidence="7 9" id="KW-0067">ATP-binding</keyword>
<accession>A0AB35U080</accession>
<evidence type="ECO:0000313" key="13">
    <source>
        <dbReference type="Proteomes" id="UP001286174"/>
    </source>
</evidence>
<feature type="active site" evidence="9">
    <location>
        <position position="132"/>
    </location>
</feature>
<dbReference type="InterPro" id="IPR013750">
    <property type="entry name" value="GHMP_kinase_C_dom"/>
</dbReference>
<dbReference type="Proteomes" id="UP001286174">
    <property type="component" value="Unassembled WGS sequence"/>
</dbReference>
<evidence type="ECO:0000259" key="11">
    <source>
        <dbReference type="Pfam" id="PF08544"/>
    </source>
</evidence>
<dbReference type="InterPro" id="IPR036554">
    <property type="entry name" value="GHMP_kinase_C_sf"/>
</dbReference>
<dbReference type="SUPFAM" id="SSF55060">
    <property type="entry name" value="GHMP Kinase, C-terminal domain"/>
    <property type="match status" value="1"/>
</dbReference>
<dbReference type="EMBL" id="JALBUR010000002">
    <property type="protein sequence ID" value="MDX8418753.1"/>
    <property type="molecule type" value="Genomic_DNA"/>
</dbReference>
<dbReference type="AlphaFoldDB" id="A0AB35U080"/>
<organism evidence="12 13">
    <name type="scientific">Grylomicrobium aquisgranensis</name>
    <dbReference type="NCBI Taxonomy" id="2926318"/>
    <lineage>
        <taxon>Bacteria</taxon>
        <taxon>Bacillati</taxon>
        <taxon>Bacillota</taxon>
        <taxon>Erysipelotrichia</taxon>
        <taxon>Erysipelotrichales</taxon>
        <taxon>Erysipelotrichaceae</taxon>
        <taxon>Grylomicrobium</taxon>
    </lineage>
</organism>
<evidence type="ECO:0000256" key="8">
    <source>
        <dbReference type="ARBA" id="ARBA00032554"/>
    </source>
</evidence>
<dbReference type="InterPro" id="IPR006204">
    <property type="entry name" value="GHMP_kinase_N_dom"/>
</dbReference>
<dbReference type="InterPro" id="IPR014721">
    <property type="entry name" value="Ribsml_uS5_D2-typ_fold_subgr"/>
</dbReference>
<feature type="domain" description="GHMP kinase N-terminal" evidence="10">
    <location>
        <begin position="62"/>
        <end position="138"/>
    </location>
</feature>
<keyword evidence="4 9" id="KW-0808">Transferase</keyword>
<name>A0AB35U080_9FIRM</name>
<dbReference type="InterPro" id="IPR004424">
    <property type="entry name" value="IspE"/>
</dbReference>
<dbReference type="NCBIfam" id="NF011202">
    <property type="entry name" value="PRK14608.1"/>
    <property type="match status" value="1"/>
</dbReference>
<dbReference type="EC" id="2.7.1.148" evidence="2 9"/>
<dbReference type="SUPFAM" id="SSF54211">
    <property type="entry name" value="Ribosomal protein S5 domain 2-like"/>
    <property type="match status" value="1"/>
</dbReference>
<dbReference type="Gene3D" id="3.30.230.10">
    <property type="match status" value="1"/>
</dbReference>
<dbReference type="GO" id="GO:0019288">
    <property type="term" value="P:isopentenyl diphosphate biosynthetic process, methylerythritol 4-phosphate pathway"/>
    <property type="evidence" value="ECO:0007669"/>
    <property type="project" value="UniProtKB-UniRule"/>
</dbReference>
<reference evidence="12 13" key="1">
    <citation type="submission" date="2022-03" db="EMBL/GenBank/DDBJ databases">
        <title>Novel taxa within the pig intestine.</title>
        <authorList>
            <person name="Wylensek D."/>
            <person name="Bishof K."/>
            <person name="Afrizal A."/>
            <person name="Clavel T."/>
        </authorList>
    </citation>
    <scope>NUCLEOTIDE SEQUENCE [LARGE SCALE GENOMIC DNA]</scope>
    <source>
        <strain evidence="12 13">CLA-KB-P133</strain>
    </source>
</reference>
<evidence type="ECO:0000256" key="2">
    <source>
        <dbReference type="ARBA" id="ARBA00012052"/>
    </source>
</evidence>
<feature type="domain" description="GHMP kinase C-terminal" evidence="11">
    <location>
        <begin position="196"/>
        <end position="262"/>
    </location>
</feature>
<comment type="caution">
    <text evidence="12">The sequence shown here is derived from an EMBL/GenBank/DDBJ whole genome shotgun (WGS) entry which is preliminary data.</text>
</comment>
<dbReference type="PANTHER" id="PTHR43527:SF2">
    <property type="entry name" value="4-DIPHOSPHOCYTIDYL-2-C-METHYL-D-ERYTHRITOL KINASE, CHLOROPLASTIC"/>
    <property type="match status" value="1"/>
</dbReference>
<keyword evidence="9" id="KW-0414">Isoprene biosynthesis</keyword>
<comment type="function">
    <text evidence="9">Catalyzes the phosphorylation of the position 2 hydroxy group of 4-diphosphocytidyl-2C-methyl-D-erythritol.</text>
</comment>
<comment type="pathway">
    <text evidence="9">Isoprenoid biosynthesis; isopentenyl diphosphate biosynthesis via DXP pathway; isopentenyl diphosphate from 1-deoxy-D-xylulose 5-phosphate: step 3/6.</text>
</comment>
<dbReference type="GO" id="GO:0050515">
    <property type="term" value="F:4-(cytidine 5'-diphospho)-2-C-methyl-D-erythritol kinase activity"/>
    <property type="evidence" value="ECO:0007669"/>
    <property type="project" value="UniProtKB-UniRule"/>
</dbReference>
<evidence type="ECO:0000313" key="12">
    <source>
        <dbReference type="EMBL" id="MDX8418753.1"/>
    </source>
</evidence>
<dbReference type="InterPro" id="IPR020568">
    <property type="entry name" value="Ribosomal_Su5_D2-typ_SF"/>
</dbReference>
<evidence type="ECO:0000256" key="1">
    <source>
        <dbReference type="ARBA" id="ARBA00009684"/>
    </source>
</evidence>
<dbReference type="GO" id="GO:0016114">
    <property type="term" value="P:terpenoid biosynthetic process"/>
    <property type="evidence" value="ECO:0007669"/>
    <property type="project" value="UniProtKB-UniRule"/>
</dbReference>